<evidence type="ECO:0000256" key="2">
    <source>
        <dbReference type="SAM" id="SignalP"/>
    </source>
</evidence>
<dbReference type="EMBL" id="BONQ01000042">
    <property type="protein sequence ID" value="GIG44709.1"/>
    <property type="molecule type" value="Genomic_DNA"/>
</dbReference>
<feature type="signal peptide" evidence="2">
    <location>
        <begin position="1"/>
        <end position="29"/>
    </location>
</feature>
<evidence type="ECO:0000256" key="1">
    <source>
        <dbReference type="SAM" id="MobiDB-lite"/>
    </source>
</evidence>
<dbReference type="NCBIfam" id="NF038128">
    <property type="entry name" value="choice_anch_J"/>
    <property type="match status" value="1"/>
</dbReference>
<protein>
    <recommendedName>
        <fullName evidence="5">Peptidase M6 immune inhibitor A</fullName>
    </recommendedName>
</protein>
<organism evidence="3 4">
    <name type="scientific">Dactylosporangium siamense</name>
    <dbReference type="NCBI Taxonomy" id="685454"/>
    <lineage>
        <taxon>Bacteria</taxon>
        <taxon>Bacillati</taxon>
        <taxon>Actinomycetota</taxon>
        <taxon>Actinomycetes</taxon>
        <taxon>Micromonosporales</taxon>
        <taxon>Micromonosporaceae</taxon>
        <taxon>Dactylosporangium</taxon>
    </lineage>
</organism>
<reference evidence="3" key="1">
    <citation type="submission" date="2021-01" db="EMBL/GenBank/DDBJ databases">
        <title>Whole genome shotgun sequence of Dactylosporangium siamense NBRC 106093.</title>
        <authorList>
            <person name="Komaki H."/>
            <person name="Tamura T."/>
        </authorList>
    </citation>
    <scope>NUCLEOTIDE SEQUENCE</scope>
    <source>
        <strain evidence="3">NBRC 106093</strain>
    </source>
</reference>
<keyword evidence="2" id="KW-0732">Signal</keyword>
<dbReference type="Gene3D" id="2.60.120.200">
    <property type="match status" value="1"/>
</dbReference>
<feature type="chain" id="PRO_5038092416" description="Peptidase M6 immune inhibitor A" evidence="2">
    <location>
        <begin position="30"/>
        <end position="736"/>
    </location>
</feature>
<evidence type="ECO:0000313" key="4">
    <source>
        <dbReference type="Proteomes" id="UP000660611"/>
    </source>
</evidence>
<gene>
    <name evidence="3" type="ORF">Dsi01nite_027500</name>
</gene>
<dbReference type="AlphaFoldDB" id="A0A919U6Q7"/>
<accession>A0A919U6Q7</accession>
<proteinExistence type="predicted"/>
<dbReference type="RefSeq" id="WP_203846531.1">
    <property type="nucleotide sequence ID" value="NZ_BAAAVW010000007.1"/>
</dbReference>
<evidence type="ECO:0000313" key="3">
    <source>
        <dbReference type="EMBL" id="GIG44709.1"/>
    </source>
</evidence>
<evidence type="ECO:0008006" key="5">
    <source>
        <dbReference type="Google" id="ProtNLM"/>
    </source>
</evidence>
<dbReference type="Proteomes" id="UP000660611">
    <property type="component" value="Unassembled WGS sequence"/>
</dbReference>
<feature type="region of interest" description="Disordered" evidence="1">
    <location>
        <begin position="163"/>
        <end position="186"/>
    </location>
</feature>
<sequence>MVRKRLVTTAVVVLAAPVLVALPGSPASAAPVKAPAASSASTASDTRHLTRTNFTLDGKLVDTSKMAKPSARRALAAGETPTVGTVRQWLGSDDYQGRLYRKDYVLRGVGEHIEVWVAVDTSFPAGDCRNAVPNTTTVTDAQVANFIHEFDTNMYPKETAAFSTPPDRDGSNALLGPDANGNGGVYTGGGEKTVTLVDNVRDDNYYTFPAATTYIAGFFSTQFNELFDRNVMTIDAFDWEHRTGANPVDAPSSDVCVSRPARPTLYEGTFAHEWQHLLLSYVDPNETTWMNEGLSDFAQTLTGYVDGTKTVYDKGGDSHLYCFQGYGPVQTPFNPNPRDCGGSQNSLNLWGEGGSGAGVLADYGNAYQLMLYLYDHYGQDIIEKLHRDAGLQGLASLDAAVKAEGAKDVYTVLHDYQSSVLLDKLLDDSRFSIVLGADKKKVTSKSVRSSVNLANTQSYSVPGAAPNGADYVLLQKNGTAIKGKDLRSLKFSGAAQLPALPLAWTLVNNDPDRPGNSVLFSGNANNTDATAVLPVTVPATNATLSFQAKYGAELGYDYGYVVVSTDGGTTYTAIPGDRTVDAPLGPGLNGTTTGFEAHSYDLSAYAGKSILLGFRYVSDGGVNEGGLLLDDITLGGTLLSDGSSLAPFDSPTEIKPVAVKNWHVKLVGIDDANHLAWQFEFTGKNTVSLNWIQLALLSLFPKVVAVVAYDEPTEQVQQYAPYTLTVNGVLQPGGSS</sequence>
<dbReference type="Pfam" id="PF20773">
    <property type="entry name" value="InhA-like_MAM"/>
    <property type="match status" value="1"/>
</dbReference>
<name>A0A919U6Q7_9ACTN</name>
<comment type="caution">
    <text evidence="3">The sequence shown here is derived from an EMBL/GenBank/DDBJ whole genome shotgun (WGS) entry which is preliminary data.</text>
</comment>
<keyword evidence="4" id="KW-1185">Reference proteome</keyword>